<dbReference type="InterPro" id="IPR013783">
    <property type="entry name" value="Ig-like_fold"/>
</dbReference>
<evidence type="ECO:0000313" key="6">
    <source>
        <dbReference type="Proteomes" id="UP001651158"/>
    </source>
</evidence>
<evidence type="ECO:0000259" key="4">
    <source>
        <dbReference type="PROSITE" id="PS50835"/>
    </source>
</evidence>
<comment type="subcellular location">
    <subcellularLocation>
        <location evidence="1">Secreted</location>
    </subcellularLocation>
</comment>
<evidence type="ECO:0000256" key="1">
    <source>
        <dbReference type="ARBA" id="ARBA00004613"/>
    </source>
</evidence>
<dbReference type="InterPro" id="IPR050439">
    <property type="entry name" value="ADAMTS_ADAMTS-like"/>
</dbReference>
<reference evidence="5 6" key="1">
    <citation type="journal article" date="2022" name="Front. Cell. Infect. Microbiol.">
        <title>The Genomes of Two Strains of Taenia crassiceps the Animal Model for the Study of Human Cysticercosis.</title>
        <authorList>
            <person name="Bobes R.J."/>
            <person name="Estrada K."/>
            <person name="Rios-Valencia D.G."/>
            <person name="Calderon-Gallegos A."/>
            <person name="de la Torre P."/>
            <person name="Carrero J.C."/>
            <person name="Sanchez-Flores A."/>
            <person name="Laclette J.P."/>
        </authorList>
    </citation>
    <scope>NUCLEOTIDE SEQUENCE [LARGE SCALE GENOMIC DNA]</scope>
    <source>
        <strain evidence="5">WFUcys</strain>
    </source>
</reference>
<name>A0ABR4QMD1_9CEST</name>
<dbReference type="Gene3D" id="2.20.100.10">
    <property type="entry name" value="Thrombospondin type-1 (TSP1) repeat"/>
    <property type="match status" value="3"/>
</dbReference>
<keyword evidence="2" id="KW-0964">Secreted</keyword>
<dbReference type="Proteomes" id="UP001651158">
    <property type="component" value="Unassembled WGS sequence"/>
</dbReference>
<dbReference type="Pfam" id="PF19030">
    <property type="entry name" value="TSP1_ADAMTS"/>
    <property type="match status" value="3"/>
</dbReference>
<feature type="domain" description="Ig-like" evidence="4">
    <location>
        <begin position="305"/>
        <end position="403"/>
    </location>
</feature>
<gene>
    <name evidence="5" type="ORF">TcWFU_004408</name>
</gene>
<dbReference type="PROSITE" id="PS50092">
    <property type="entry name" value="TSP1"/>
    <property type="match status" value="3"/>
</dbReference>
<dbReference type="SUPFAM" id="SSF48726">
    <property type="entry name" value="Immunoglobulin"/>
    <property type="match status" value="1"/>
</dbReference>
<dbReference type="PANTHER" id="PTHR13723:SF281">
    <property type="entry name" value="PAPILIN"/>
    <property type="match status" value="1"/>
</dbReference>
<feature type="chain" id="PRO_5047326221" evidence="3">
    <location>
        <begin position="26"/>
        <end position="689"/>
    </location>
</feature>
<dbReference type="SUPFAM" id="SSF82895">
    <property type="entry name" value="TSP-1 type 1 repeat"/>
    <property type="match status" value="3"/>
</dbReference>
<feature type="signal peptide" evidence="3">
    <location>
        <begin position="1"/>
        <end position="25"/>
    </location>
</feature>
<sequence>MRDGRGMRWYGTLLLLLLLLLLLQRERLEESTITLAVSDLSLSIEPFIGWKYPSEVSPHLCNRYWLLRQLVHFLRLVAIQDPLLSWRHSRFLQSGSFYSFSLLFNTTLVLLEVQTVCGPGRQYKVFICVQHDRYNATMPRPEKFCGPLPSEWPAGSIRECNWGDCEGKTWWRASNWSACSQPCGNLGFTTREVECVMAGDEDEIVISHQFENNFCDPNKRPESRGSCNRFNCPAEFQALDWQKCEQKDPCKSGLQTRLLSCRSLTVSGEYVELPQIACYMGRKPPPSTWRRCYIPEISAQCTKNPPVIDEMKMTVVQMRAVRKMRLRVGQEAHILPDTRLSIKCPVKFFPGSNLIWRHHKLGNFSYHTGGVTNETSRHFVTKSGNLVIRRFSSSDEGEWRCQAGKDGPSAAIMLHYNLPSQGLADWEARNPKRNTEMQNEDPSVIMTRQKLVQWVEGPWSNCSVPCGGQGIQTRVVRCELLDTGVYHVLDDEECKRQFLVKPMTQRVCINLPKCPMWKLRNADYSECTDNCISVGRGTYGGHLACMLGGVEIPSHHCEQMTKPDISCENAFCQAKWDVSEWSKCSVSCGGIGYQYREQKCVWQHSGQSAGSACYDAKIEAPTAVKQCQTKPCKTMCIDLSEQCPKPLSESRFRHFLKRHEAPLKMKEGQTEQWRYSGGDQKRLLTKVWS</sequence>
<evidence type="ECO:0000256" key="2">
    <source>
        <dbReference type="ARBA" id="ARBA00022525"/>
    </source>
</evidence>
<protein>
    <submittedName>
        <fullName evidence="5">Protein madd-4</fullName>
    </submittedName>
</protein>
<dbReference type="Gene3D" id="2.60.40.10">
    <property type="entry name" value="Immunoglobulins"/>
    <property type="match status" value="1"/>
</dbReference>
<keyword evidence="3" id="KW-0732">Signal</keyword>
<proteinExistence type="predicted"/>
<dbReference type="EMBL" id="JAKROA010000002">
    <property type="protein sequence ID" value="KAL5110243.1"/>
    <property type="molecule type" value="Genomic_DNA"/>
</dbReference>
<dbReference type="InterPro" id="IPR000884">
    <property type="entry name" value="TSP1_rpt"/>
</dbReference>
<dbReference type="InterPro" id="IPR036383">
    <property type="entry name" value="TSP1_rpt_sf"/>
</dbReference>
<keyword evidence="6" id="KW-1185">Reference proteome</keyword>
<organism evidence="5 6">
    <name type="scientific">Taenia crassiceps</name>
    <dbReference type="NCBI Taxonomy" id="6207"/>
    <lineage>
        <taxon>Eukaryota</taxon>
        <taxon>Metazoa</taxon>
        <taxon>Spiralia</taxon>
        <taxon>Lophotrochozoa</taxon>
        <taxon>Platyhelminthes</taxon>
        <taxon>Cestoda</taxon>
        <taxon>Eucestoda</taxon>
        <taxon>Cyclophyllidea</taxon>
        <taxon>Taeniidae</taxon>
        <taxon>Taenia</taxon>
    </lineage>
</organism>
<dbReference type="InterPro" id="IPR007110">
    <property type="entry name" value="Ig-like_dom"/>
</dbReference>
<dbReference type="PROSITE" id="PS50835">
    <property type="entry name" value="IG_LIKE"/>
    <property type="match status" value="1"/>
</dbReference>
<dbReference type="InterPro" id="IPR036179">
    <property type="entry name" value="Ig-like_dom_sf"/>
</dbReference>
<dbReference type="PANTHER" id="PTHR13723">
    <property type="entry name" value="ADAMTS A DISINTEGRIN AND METALLOPROTEASE WITH THROMBOSPONDIN MOTIFS PROTEASE"/>
    <property type="match status" value="1"/>
</dbReference>
<evidence type="ECO:0000256" key="3">
    <source>
        <dbReference type="SAM" id="SignalP"/>
    </source>
</evidence>
<accession>A0ABR4QMD1</accession>
<dbReference type="SMART" id="SM00209">
    <property type="entry name" value="TSP1"/>
    <property type="match status" value="3"/>
</dbReference>
<evidence type="ECO:0000313" key="5">
    <source>
        <dbReference type="EMBL" id="KAL5110243.1"/>
    </source>
</evidence>
<comment type="caution">
    <text evidence="5">The sequence shown here is derived from an EMBL/GenBank/DDBJ whole genome shotgun (WGS) entry which is preliminary data.</text>
</comment>